<keyword evidence="2" id="KW-0548">Nucleotidyltransferase</keyword>
<keyword evidence="3" id="KW-1185">Reference proteome</keyword>
<dbReference type="Proteomes" id="UP000195402">
    <property type="component" value="Unassembled WGS sequence"/>
</dbReference>
<name>A0A200QXI7_MACCD</name>
<sequence>MAWRLLTKKESLWVQVIAAKYLKDDNFWSHSVKNTASSSWNSIMAVRGHLKKGCCRIVGDGSLINIWMNPWIPTIPGFRVSFNQQGPYPHLEKVKDLFIPNELAWNRELILRIFSPFEAQCILNISLPQESTEDKMVWTLTPTGQFTTKSVQLMLSLDQGSSSTISSIPWKEFWKIKDVTPRVHTFVWRILLNGIGVNANLSNYVASVSNECAHCHLESETIEHLLLHCPKAQAIHFASPLSLCLQNGDTIET</sequence>
<evidence type="ECO:0000313" key="3">
    <source>
        <dbReference type="Proteomes" id="UP000195402"/>
    </source>
</evidence>
<dbReference type="OMA" id="HCHLESE"/>
<feature type="domain" description="Reverse transcriptase zinc-binding" evidence="1">
    <location>
        <begin position="165"/>
        <end position="234"/>
    </location>
</feature>
<dbReference type="OrthoDB" id="1748554at2759"/>
<dbReference type="GO" id="GO:0003964">
    <property type="term" value="F:RNA-directed DNA polymerase activity"/>
    <property type="evidence" value="ECO:0007669"/>
    <property type="project" value="UniProtKB-KW"/>
</dbReference>
<gene>
    <name evidence="2" type="ORF">BVC80_1727g22</name>
</gene>
<dbReference type="Pfam" id="PF13966">
    <property type="entry name" value="zf-RVT"/>
    <property type="match status" value="1"/>
</dbReference>
<organism evidence="2 3">
    <name type="scientific">Macleaya cordata</name>
    <name type="common">Five-seeded plume-poppy</name>
    <name type="synonym">Bocconia cordata</name>
    <dbReference type="NCBI Taxonomy" id="56857"/>
    <lineage>
        <taxon>Eukaryota</taxon>
        <taxon>Viridiplantae</taxon>
        <taxon>Streptophyta</taxon>
        <taxon>Embryophyta</taxon>
        <taxon>Tracheophyta</taxon>
        <taxon>Spermatophyta</taxon>
        <taxon>Magnoliopsida</taxon>
        <taxon>Ranunculales</taxon>
        <taxon>Papaveraceae</taxon>
        <taxon>Papaveroideae</taxon>
        <taxon>Macleaya</taxon>
    </lineage>
</organism>
<accession>A0A200QXI7</accession>
<dbReference type="InParanoid" id="A0A200QXI7"/>
<proteinExistence type="predicted"/>
<keyword evidence="2" id="KW-0808">Transferase</keyword>
<protein>
    <submittedName>
        <fullName evidence="2">Reverse transcriptase zinc-binding domain</fullName>
    </submittedName>
</protein>
<keyword evidence="2" id="KW-0695">RNA-directed DNA polymerase</keyword>
<evidence type="ECO:0000313" key="2">
    <source>
        <dbReference type="EMBL" id="OVA15155.1"/>
    </source>
</evidence>
<comment type="caution">
    <text evidence="2">The sequence shown here is derived from an EMBL/GenBank/DDBJ whole genome shotgun (WGS) entry which is preliminary data.</text>
</comment>
<dbReference type="PANTHER" id="PTHR36617">
    <property type="entry name" value="PROTEIN, PUTATIVE-RELATED"/>
    <property type="match status" value="1"/>
</dbReference>
<dbReference type="AlphaFoldDB" id="A0A200QXI7"/>
<dbReference type="PANTHER" id="PTHR36617:SF15">
    <property type="entry name" value="REVERSE TRANSCRIPTASE ZINC-BINDING DOMAIN-CONTAINING PROTEIN"/>
    <property type="match status" value="1"/>
</dbReference>
<dbReference type="InterPro" id="IPR026960">
    <property type="entry name" value="RVT-Znf"/>
</dbReference>
<evidence type="ECO:0000259" key="1">
    <source>
        <dbReference type="Pfam" id="PF13966"/>
    </source>
</evidence>
<reference evidence="2 3" key="1">
    <citation type="journal article" date="2017" name="Mol. Plant">
        <title>The Genome of Medicinal Plant Macleaya cordata Provides New Insights into Benzylisoquinoline Alkaloids Metabolism.</title>
        <authorList>
            <person name="Liu X."/>
            <person name="Liu Y."/>
            <person name="Huang P."/>
            <person name="Ma Y."/>
            <person name="Qing Z."/>
            <person name="Tang Q."/>
            <person name="Cao H."/>
            <person name="Cheng P."/>
            <person name="Zheng Y."/>
            <person name="Yuan Z."/>
            <person name="Zhou Y."/>
            <person name="Liu J."/>
            <person name="Tang Z."/>
            <person name="Zhuo Y."/>
            <person name="Zhang Y."/>
            <person name="Yu L."/>
            <person name="Huang J."/>
            <person name="Yang P."/>
            <person name="Peng Q."/>
            <person name="Zhang J."/>
            <person name="Jiang W."/>
            <person name="Zhang Z."/>
            <person name="Lin K."/>
            <person name="Ro D.K."/>
            <person name="Chen X."/>
            <person name="Xiong X."/>
            <person name="Shang Y."/>
            <person name="Huang S."/>
            <person name="Zeng J."/>
        </authorList>
    </citation>
    <scope>NUCLEOTIDE SEQUENCE [LARGE SCALE GENOMIC DNA]</scope>
    <source>
        <strain evidence="3">cv. BLH2017</strain>
        <tissue evidence="2">Root</tissue>
    </source>
</reference>
<dbReference type="EMBL" id="MVGT01000886">
    <property type="protein sequence ID" value="OVA15155.1"/>
    <property type="molecule type" value="Genomic_DNA"/>
</dbReference>